<dbReference type="EMBL" id="CP158374">
    <property type="protein sequence ID" value="XBX82477.1"/>
    <property type="molecule type" value="Genomic_DNA"/>
</dbReference>
<dbReference type="InterPro" id="IPR036513">
    <property type="entry name" value="STAS_dom_sf"/>
</dbReference>
<feature type="transmembrane region" description="Helical" evidence="5">
    <location>
        <begin position="392"/>
        <end position="425"/>
    </location>
</feature>
<feature type="transmembrane region" description="Helical" evidence="5">
    <location>
        <begin position="298"/>
        <end position="317"/>
    </location>
</feature>
<dbReference type="PANTHER" id="PTHR11814">
    <property type="entry name" value="SULFATE TRANSPORTER"/>
    <property type="match status" value="1"/>
</dbReference>
<proteinExistence type="predicted"/>
<comment type="subcellular location">
    <subcellularLocation>
        <location evidence="1">Membrane</location>
        <topology evidence="1">Multi-pass membrane protein</topology>
    </subcellularLocation>
</comment>
<dbReference type="RefSeq" id="WP_350348494.1">
    <property type="nucleotide sequence ID" value="NZ_CP158374.1"/>
</dbReference>
<feature type="transmembrane region" description="Helical" evidence="5">
    <location>
        <begin position="89"/>
        <end position="107"/>
    </location>
</feature>
<dbReference type="InterPro" id="IPR002645">
    <property type="entry name" value="STAS_dom"/>
</dbReference>
<feature type="transmembrane region" description="Helical" evidence="5">
    <location>
        <begin position="181"/>
        <end position="206"/>
    </location>
</feature>
<reference evidence="7" key="1">
    <citation type="submission" date="2024-05" db="EMBL/GenBank/DDBJ databases">
        <authorList>
            <person name="Yu L."/>
        </authorList>
    </citation>
    <scope>NUCLEOTIDE SEQUENCE</scope>
    <source>
        <strain evidence="7">G08B096</strain>
    </source>
</reference>
<name>A0AAU7W812_9MICO</name>
<keyword evidence="2 5" id="KW-0812">Transmembrane</keyword>
<feature type="transmembrane region" description="Helical" evidence="5">
    <location>
        <begin position="142"/>
        <end position="161"/>
    </location>
</feature>
<gene>
    <name evidence="7" type="ORF">ABIQ69_00785</name>
</gene>
<feature type="transmembrane region" description="Helical" evidence="5">
    <location>
        <begin position="337"/>
        <end position="358"/>
    </location>
</feature>
<dbReference type="GO" id="GO:0016020">
    <property type="term" value="C:membrane"/>
    <property type="evidence" value="ECO:0007669"/>
    <property type="project" value="UniProtKB-SubCell"/>
</dbReference>
<evidence type="ECO:0000256" key="4">
    <source>
        <dbReference type="ARBA" id="ARBA00023136"/>
    </source>
</evidence>
<keyword evidence="4 5" id="KW-0472">Membrane</keyword>
<feature type="transmembrane region" description="Helical" evidence="5">
    <location>
        <begin position="218"/>
        <end position="238"/>
    </location>
</feature>
<dbReference type="PROSITE" id="PS50801">
    <property type="entry name" value="STAS"/>
    <property type="match status" value="1"/>
</dbReference>
<dbReference type="Gene3D" id="3.30.750.24">
    <property type="entry name" value="STAS domain"/>
    <property type="match status" value="1"/>
</dbReference>
<evidence type="ECO:0000259" key="6">
    <source>
        <dbReference type="PROSITE" id="PS50801"/>
    </source>
</evidence>
<feature type="transmembrane region" description="Helical" evidence="5">
    <location>
        <begin position="258"/>
        <end position="277"/>
    </location>
</feature>
<keyword evidence="3 5" id="KW-1133">Transmembrane helix</keyword>
<feature type="transmembrane region" description="Helical" evidence="5">
    <location>
        <begin position="113"/>
        <end position="130"/>
    </location>
</feature>
<feature type="domain" description="STAS" evidence="6">
    <location>
        <begin position="437"/>
        <end position="544"/>
    </location>
</feature>
<dbReference type="CDD" id="cd07042">
    <property type="entry name" value="STAS_SulP_like_sulfate_transporter"/>
    <property type="match status" value="1"/>
</dbReference>
<dbReference type="AlphaFoldDB" id="A0AAU7W812"/>
<evidence type="ECO:0000256" key="5">
    <source>
        <dbReference type="SAM" id="Phobius"/>
    </source>
</evidence>
<dbReference type="InterPro" id="IPR001902">
    <property type="entry name" value="SLC26A/SulP_fam"/>
</dbReference>
<organism evidence="7">
    <name type="scientific">Agromyces sp. G08B096</name>
    <dbReference type="NCBI Taxonomy" id="3156399"/>
    <lineage>
        <taxon>Bacteria</taxon>
        <taxon>Bacillati</taxon>
        <taxon>Actinomycetota</taxon>
        <taxon>Actinomycetes</taxon>
        <taxon>Micrococcales</taxon>
        <taxon>Microbacteriaceae</taxon>
        <taxon>Agromyces</taxon>
    </lineage>
</organism>
<evidence type="ECO:0000313" key="7">
    <source>
        <dbReference type="EMBL" id="XBX82477.1"/>
    </source>
</evidence>
<feature type="transmembrane region" description="Helical" evidence="5">
    <location>
        <begin position="60"/>
        <end position="77"/>
    </location>
</feature>
<dbReference type="Pfam" id="PF00916">
    <property type="entry name" value="Sulfate_transp"/>
    <property type="match status" value="1"/>
</dbReference>
<accession>A0AAU7W812</accession>
<evidence type="ECO:0000256" key="3">
    <source>
        <dbReference type="ARBA" id="ARBA00022989"/>
    </source>
</evidence>
<protein>
    <submittedName>
        <fullName evidence="7">SulP family inorganic anion transporter</fullName>
    </submittedName>
</protein>
<dbReference type="GO" id="GO:0055085">
    <property type="term" value="P:transmembrane transport"/>
    <property type="evidence" value="ECO:0007669"/>
    <property type="project" value="InterPro"/>
</dbReference>
<dbReference type="SUPFAM" id="SSF52091">
    <property type="entry name" value="SpoIIaa-like"/>
    <property type="match status" value="1"/>
</dbReference>
<evidence type="ECO:0000256" key="2">
    <source>
        <dbReference type="ARBA" id="ARBA00022692"/>
    </source>
</evidence>
<sequence>MSDPSTRPAVRAFRAALFPTLAGYRREWLRRDLLAGATAGAVVIPQAMAYATIADLPVQAGLYTCMVPMLVYAALGGSRAMSVSTTSTIATLTATTLVSAGVTAGSDDIPRDLITLTLLVGLILLIARLLRLGGLVEVINRPTIIGIQIGVGATVAVGQLPKLLGERGDPTGEGFFAGVEAAVVALPQANPATIMLSAASIAVLLLMKRFLPRVPAPLIVVAGGIVLAAAGVLQPAGVELIAPVPQGLPVPALPSLEHIGALLPGALAIAVMAFLESAAVARGIRKPGEPPVDSNRELFATAAANIVGSAFSTLPAAGGFSQSAVNQNAGARSQVAALVTVALAVLVGLFLGPVLSLLPQATLASLVFVAVIGLIDVRAIVLVWRISKRDFWIALTTAVIGLVAGLLVAVAAGVLITLLLVLLALSKVRLQVDRRTPDTAVVTLGGGLFTANAEATERAALDRLREEEGIRVVVLDAAVLNDVSVTVIETFQDLDRELAEAGVSLRLAGLEPAVAEVLGRTRWFRGLVAEQRVFRTVDDAVAGETAGDGRG</sequence>
<feature type="transmembrane region" description="Helical" evidence="5">
    <location>
        <begin position="33"/>
        <end position="54"/>
    </location>
</feature>
<feature type="transmembrane region" description="Helical" evidence="5">
    <location>
        <begin position="365"/>
        <end position="386"/>
    </location>
</feature>
<dbReference type="InterPro" id="IPR011547">
    <property type="entry name" value="SLC26A/SulP_dom"/>
</dbReference>
<evidence type="ECO:0000256" key="1">
    <source>
        <dbReference type="ARBA" id="ARBA00004141"/>
    </source>
</evidence>
<dbReference type="Pfam" id="PF01740">
    <property type="entry name" value="STAS"/>
    <property type="match status" value="1"/>
</dbReference>